<sequence length="292" mass="33856">MIIIIIIINNNNNNNNNNEVEINNELPTLHGLIQGYSMESRLCGRLCLFEEALIAIENAIRLAENEILLNLEWKRQNTNNEDRGNDNSYLVSFRNHAAVDHWRSSTVFAEYQKEHVDLYTIRGNMYSNLDEFGLGFQDSDLCVRLAPNSNMYVNRAFAFFQLQKYQECVQDCNIGLHLWKNTQHANPDQRENLLIKGLLYGNRGIAEKKLNEYQKAIVDLNKCIEIVPQSRVAREMLREIWDEVVDVLYNQCKHITHLVLPKEICAIIAFHTVGIDFELNEQCHPSTMVFGK</sequence>
<dbReference type="Pfam" id="PF13181">
    <property type="entry name" value="TPR_8"/>
    <property type="match status" value="1"/>
</dbReference>
<organism evidence="4 5">
    <name type="scientific">Reticulomyxa filosa</name>
    <dbReference type="NCBI Taxonomy" id="46433"/>
    <lineage>
        <taxon>Eukaryota</taxon>
        <taxon>Sar</taxon>
        <taxon>Rhizaria</taxon>
        <taxon>Retaria</taxon>
        <taxon>Foraminifera</taxon>
        <taxon>Monothalamids</taxon>
        <taxon>Reticulomyxidae</taxon>
        <taxon>Reticulomyxa</taxon>
    </lineage>
</organism>
<dbReference type="PANTHER" id="PTHR44858">
    <property type="entry name" value="TETRATRICOPEPTIDE REPEAT PROTEIN 6"/>
    <property type="match status" value="1"/>
</dbReference>
<feature type="repeat" description="TPR" evidence="3">
    <location>
        <begin position="197"/>
        <end position="230"/>
    </location>
</feature>
<evidence type="ECO:0000256" key="1">
    <source>
        <dbReference type="ARBA" id="ARBA00022737"/>
    </source>
</evidence>
<evidence type="ECO:0000313" key="5">
    <source>
        <dbReference type="Proteomes" id="UP000023152"/>
    </source>
</evidence>
<comment type="caution">
    <text evidence="4">The sequence shown here is derived from an EMBL/GenBank/DDBJ whole genome shotgun (WGS) entry which is preliminary data.</text>
</comment>
<name>X6NBL0_RETFI</name>
<reference evidence="4 5" key="1">
    <citation type="journal article" date="2013" name="Curr. Biol.">
        <title>The Genome of the Foraminiferan Reticulomyxa filosa.</title>
        <authorList>
            <person name="Glockner G."/>
            <person name="Hulsmann N."/>
            <person name="Schleicher M."/>
            <person name="Noegel A.A."/>
            <person name="Eichinger L."/>
            <person name="Gallinger C."/>
            <person name="Pawlowski J."/>
            <person name="Sierra R."/>
            <person name="Euteneuer U."/>
            <person name="Pillet L."/>
            <person name="Moustafa A."/>
            <person name="Platzer M."/>
            <person name="Groth M."/>
            <person name="Szafranski K."/>
            <person name="Schliwa M."/>
        </authorList>
    </citation>
    <scope>NUCLEOTIDE SEQUENCE [LARGE SCALE GENOMIC DNA]</scope>
</reference>
<dbReference type="SUPFAM" id="SSF48452">
    <property type="entry name" value="TPR-like"/>
    <property type="match status" value="1"/>
</dbReference>
<keyword evidence="5" id="KW-1185">Reference proteome</keyword>
<dbReference type="PANTHER" id="PTHR44858:SF1">
    <property type="entry name" value="UDP-N-ACETYLGLUCOSAMINE--PEPTIDE N-ACETYLGLUCOSAMINYLTRANSFERASE SPINDLY-RELATED"/>
    <property type="match status" value="1"/>
</dbReference>
<proteinExistence type="predicted"/>
<protein>
    <submittedName>
        <fullName evidence="4">TPR repeat-containing protein</fullName>
    </submittedName>
</protein>
<keyword evidence="2 3" id="KW-0802">TPR repeat</keyword>
<dbReference type="AlphaFoldDB" id="X6NBL0"/>
<dbReference type="InterPro" id="IPR011990">
    <property type="entry name" value="TPR-like_helical_dom_sf"/>
</dbReference>
<accession>X6NBL0</accession>
<dbReference type="OrthoDB" id="1872379at2759"/>
<dbReference type="Proteomes" id="UP000023152">
    <property type="component" value="Unassembled WGS sequence"/>
</dbReference>
<dbReference type="InterPro" id="IPR050498">
    <property type="entry name" value="Ycf3"/>
</dbReference>
<evidence type="ECO:0000256" key="2">
    <source>
        <dbReference type="ARBA" id="ARBA00022803"/>
    </source>
</evidence>
<keyword evidence="1" id="KW-0677">Repeat</keyword>
<dbReference type="Gene3D" id="1.25.40.10">
    <property type="entry name" value="Tetratricopeptide repeat domain"/>
    <property type="match status" value="2"/>
</dbReference>
<dbReference type="PROSITE" id="PS50005">
    <property type="entry name" value="TPR"/>
    <property type="match status" value="1"/>
</dbReference>
<evidence type="ECO:0000313" key="4">
    <source>
        <dbReference type="EMBL" id="ETO22712.1"/>
    </source>
</evidence>
<dbReference type="SMART" id="SM00028">
    <property type="entry name" value="TPR"/>
    <property type="match status" value="3"/>
</dbReference>
<dbReference type="InterPro" id="IPR019734">
    <property type="entry name" value="TPR_rpt"/>
</dbReference>
<dbReference type="EMBL" id="ASPP01010529">
    <property type="protein sequence ID" value="ETO22712.1"/>
    <property type="molecule type" value="Genomic_DNA"/>
</dbReference>
<evidence type="ECO:0000256" key="3">
    <source>
        <dbReference type="PROSITE-ProRule" id="PRU00339"/>
    </source>
</evidence>
<gene>
    <name evidence="4" type="ORF">RFI_14483</name>
</gene>